<proteinExistence type="predicted"/>
<dbReference type="AlphaFoldDB" id="A0A3S5AJ81"/>
<protein>
    <submittedName>
        <fullName evidence="1">Uncharacterized protein</fullName>
    </submittedName>
</protein>
<dbReference type="Proteomes" id="UP000784294">
    <property type="component" value="Unassembled WGS sequence"/>
</dbReference>
<sequence>MSRRITDPFIIDEFLVERKCRSFVHFLSLPKSYGADNLASESVSVDRPNCSAGLDCLQSSIFVVHQSSSFDFDKKGLSLPLSFHSTNLLQAAIWRLLYGRIPNKYHIRPDRVGVDFIMKPGQVDAMPKAKPQQTWRHRA</sequence>
<dbReference type="EMBL" id="CAAALY010257418">
    <property type="protein sequence ID" value="VEL38273.1"/>
    <property type="molecule type" value="Genomic_DNA"/>
</dbReference>
<name>A0A3S5AJ81_9PLAT</name>
<reference evidence="1" key="1">
    <citation type="submission" date="2018-11" db="EMBL/GenBank/DDBJ databases">
        <authorList>
            <consortium name="Pathogen Informatics"/>
        </authorList>
    </citation>
    <scope>NUCLEOTIDE SEQUENCE</scope>
</reference>
<keyword evidence="2" id="KW-1185">Reference proteome</keyword>
<gene>
    <name evidence="1" type="ORF">PXEA_LOCUS31713</name>
</gene>
<organism evidence="1 2">
    <name type="scientific">Protopolystoma xenopodis</name>
    <dbReference type="NCBI Taxonomy" id="117903"/>
    <lineage>
        <taxon>Eukaryota</taxon>
        <taxon>Metazoa</taxon>
        <taxon>Spiralia</taxon>
        <taxon>Lophotrochozoa</taxon>
        <taxon>Platyhelminthes</taxon>
        <taxon>Monogenea</taxon>
        <taxon>Polyopisthocotylea</taxon>
        <taxon>Polystomatidea</taxon>
        <taxon>Polystomatidae</taxon>
        <taxon>Protopolystoma</taxon>
    </lineage>
</organism>
<evidence type="ECO:0000313" key="2">
    <source>
        <dbReference type="Proteomes" id="UP000784294"/>
    </source>
</evidence>
<accession>A0A3S5AJ81</accession>
<evidence type="ECO:0000313" key="1">
    <source>
        <dbReference type="EMBL" id="VEL38273.1"/>
    </source>
</evidence>
<comment type="caution">
    <text evidence="1">The sequence shown here is derived from an EMBL/GenBank/DDBJ whole genome shotgun (WGS) entry which is preliminary data.</text>
</comment>